<keyword evidence="2" id="KW-1185">Reference proteome</keyword>
<dbReference type="RefSeq" id="XP_033395719.1">
    <property type="nucleotide sequence ID" value="XM_033542285.1"/>
</dbReference>
<gene>
    <name evidence="1" type="ORF">K452DRAFT_299970</name>
</gene>
<sequence>MMLLSSTRCRQFGIATKQANALCRALSSSASRKQDPRLSDLGREIRDEYAVLREEYETPKHPIILAHGLLGFDELRLGGSRLPGIQYWRGIREAYEAKGIEVIVASVSASGSVEARGLKLGETIAEKANGKSVNIIAGLDARYMISQLKPKNVDVKSLTTIASPHRGSAFADFMMDQIGPNNLPRAYRALEFFGFETGAFSQLTRKYMQEEFNPKTPDREGVRYYSYGASLEPTYWSVFRPSHDIIKVLEEEQNDGLVSVPSSKWGTYKGTLMGVSHLDLINWTSRIKWLLFRIIGNKPKFNGIALYLDIADMLAKEGL</sequence>
<evidence type="ECO:0000313" key="1">
    <source>
        <dbReference type="EMBL" id="KAF2140006.1"/>
    </source>
</evidence>
<dbReference type="EMBL" id="ML995491">
    <property type="protein sequence ID" value="KAF2140006.1"/>
    <property type="molecule type" value="Genomic_DNA"/>
</dbReference>
<dbReference type="GeneID" id="54299782"/>
<reference evidence="1" key="1">
    <citation type="journal article" date="2020" name="Stud. Mycol.">
        <title>101 Dothideomycetes genomes: a test case for predicting lifestyles and emergence of pathogens.</title>
        <authorList>
            <person name="Haridas S."/>
            <person name="Albert R."/>
            <person name="Binder M."/>
            <person name="Bloem J."/>
            <person name="Labutti K."/>
            <person name="Salamov A."/>
            <person name="Andreopoulos B."/>
            <person name="Baker S."/>
            <person name="Barry K."/>
            <person name="Bills G."/>
            <person name="Bluhm B."/>
            <person name="Cannon C."/>
            <person name="Castanera R."/>
            <person name="Culley D."/>
            <person name="Daum C."/>
            <person name="Ezra D."/>
            <person name="Gonzalez J."/>
            <person name="Henrissat B."/>
            <person name="Kuo A."/>
            <person name="Liang C."/>
            <person name="Lipzen A."/>
            <person name="Lutzoni F."/>
            <person name="Magnuson J."/>
            <person name="Mondo S."/>
            <person name="Nolan M."/>
            <person name="Ohm R."/>
            <person name="Pangilinan J."/>
            <person name="Park H.-J."/>
            <person name="Ramirez L."/>
            <person name="Alfaro M."/>
            <person name="Sun H."/>
            <person name="Tritt A."/>
            <person name="Yoshinaga Y."/>
            <person name="Zwiers L.-H."/>
            <person name="Turgeon B."/>
            <person name="Goodwin S."/>
            <person name="Spatafora J."/>
            <person name="Crous P."/>
            <person name="Grigoriev I."/>
        </authorList>
    </citation>
    <scope>NUCLEOTIDE SEQUENCE</scope>
    <source>
        <strain evidence="1">CBS 121167</strain>
    </source>
</reference>
<organism evidence="1 2">
    <name type="scientific">Aplosporella prunicola CBS 121167</name>
    <dbReference type="NCBI Taxonomy" id="1176127"/>
    <lineage>
        <taxon>Eukaryota</taxon>
        <taxon>Fungi</taxon>
        <taxon>Dikarya</taxon>
        <taxon>Ascomycota</taxon>
        <taxon>Pezizomycotina</taxon>
        <taxon>Dothideomycetes</taxon>
        <taxon>Dothideomycetes incertae sedis</taxon>
        <taxon>Botryosphaeriales</taxon>
        <taxon>Aplosporellaceae</taxon>
        <taxon>Aplosporella</taxon>
    </lineage>
</organism>
<evidence type="ECO:0008006" key="3">
    <source>
        <dbReference type="Google" id="ProtNLM"/>
    </source>
</evidence>
<dbReference type="OrthoDB" id="5592486at2759"/>
<protein>
    <recommendedName>
        <fullName evidence="3">Triacylglycerol lipase</fullName>
    </recommendedName>
</protein>
<accession>A0A6A6B7W5</accession>
<dbReference type="SUPFAM" id="SSF53474">
    <property type="entry name" value="alpha/beta-Hydrolases"/>
    <property type="match status" value="1"/>
</dbReference>
<dbReference type="InterPro" id="IPR029058">
    <property type="entry name" value="AB_hydrolase_fold"/>
</dbReference>
<dbReference type="Gene3D" id="3.40.50.1820">
    <property type="entry name" value="alpha/beta hydrolase"/>
    <property type="match status" value="1"/>
</dbReference>
<dbReference type="PANTHER" id="PTHR11440">
    <property type="entry name" value="LECITHIN-CHOLESTEROL ACYLTRANSFERASE-RELATED"/>
    <property type="match status" value="1"/>
</dbReference>
<dbReference type="Proteomes" id="UP000799438">
    <property type="component" value="Unassembled WGS sequence"/>
</dbReference>
<dbReference type="AlphaFoldDB" id="A0A6A6B7W5"/>
<evidence type="ECO:0000313" key="2">
    <source>
        <dbReference type="Proteomes" id="UP000799438"/>
    </source>
</evidence>
<proteinExistence type="predicted"/>
<name>A0A6A6B7W5_9PEZI</name>